<sequence>MSIDMLEVKKDRLKEVKKQIVKYSKKKNWSMVYPLMKEQRELKEQIKEILANRFKVSKS</sequence>
<dbReference type="GeneID" id="92943364"/>
<dbReference type="EMBL" id="CP040626">
    <property type="protein sequence ID" value="QMW90205.1"/>
    <property type="molecule type" value="Genomic_DNA"/>
</dbReference>
<evidence type="ECO:0000313" key="2">
    <source>
        <dbReference type="Proteomes" id="UP000515243"/>
    </source>
</evidence>
<evidence type="ECO:0000313" key="1">
    <source>
        <dbReference type="EMBL" id="QMW90205.1"/>
    </source>
</evidence>
<dbReference type="Proteomes" id="UP000515243">
    <property type="component" value="Chromosome 1"/>
</dbReference>
<organism evidence="1 2">
    <name type="scientific">Clostridium butyricum</name>
    <dbReference type="NCBI Taxonomy" id="1492"/>
    <lineage>
        <taxon>Bacteria</taxon>
        <taxon>Bacillati</taxon>
        <taxon>Bacillota</taxon>
        <taxon>Clostridia</taxon>
        <taxon>Eubacteriales</taxon>
        <taxon>Clostridiaceae</taxon>
        <taxon>Clostridium</taxon>
    </lineage>
</organism>
<gene>
    <name evidence="1" type="ORF">FF104_04350</name>
</gene>
<reference evidence="1 2" key="1">
    <citation type="submission" date="2019-05" db="EMBL/GenBank/DDBJ databases">
        <authorList>
            <person name="Schori C."/>
            <person name="Ahrens C."/>
        </authorList>
    </citation>
    <scope>NUCLEOTIDE SEQUENCE [LARGE SCALE GENOMIC DNA]</scope>
    <source>
        <strain evidence="1 2">DSM 10702</strain>
    </source>
</reference>
<proteinExistence type="predicted"/>
<dbReference type="RefSeq" id="WP_035761308.1">
    <property type="nucleotide sequence ID" value="NZ_AP019716.1"/>
</dbReference>
<name>A0AAP9RCP0_CLOBU</name>
<protein>
    <submittedName>
        <fullName evidence="1">Uncharacterized protein</fullName>
    </submittedName>
</protein>
<dbReference type="AlphaFoldDB" id="A0AAP9RCP0"/>
<accession>A0AAP9RCP0</accession>